<dbReference type="Proteomes" id="UP000605970">
    <property type="component" value="Unassembled WGS sequence"/>
</dbReference>
<keyword evidence="1" id="KW-0732">Signal</keyword>
<dbReference type="EMBL" id="JABEBT010000014">
    <property type="protein sequence ID" value="KAF7638184.1"/>
    <property type="molecule type" value="Genomic_DNA"/>
</dbReference>
<dbReference type="AlphaFoldDB" id="A0A8S9ZWR5"/>
<accession>A0A8S9ZWR5</accession>
<protein>
    <submittedName>
        <fullName evidence="2">Uncharacterized protein</fullName>
    </submittedName>
</protein>
<organism evidence="2 3">
    <name type="scientific">Meloidogyne graminicola</name>
    <dbReference type="NCBI Taxonomy" id="189291"/>
    <lineage>
        <taxon>Eukaryota</taxon>
        <taxon>Metazoa</taxon>
        <taxon>Ecdysozoa</taxon>
        <taxon>Nematoda</taxon>
        <taxon>Chromadorea</taxon>
        <taxon>Rhabditida</taxon>
        <taxon>Tylenchina</taxon>
        <taxon>Tylenchomorpha</taxon>
        <taxon>Tylenchoidea</taxon>
        <taxon>Meloidogynidae</taxon>
        <taxon>Meloidogyninae</taxon>
        <taxon>Meloidogyne</taxon>
    </lineage>
</organism>
<feature type="chain" id="PRO_5035746887" evidence="1">
    <location>
        <begin position="24"/>
        <end position="252"/>
    </location>
</feature>
<gene>
    <name evidence="2" type="ORF">Mgra_00002411</name>
</gene>
<name>A0A8S9ZWR5_9BILA</name>
<keyword evidence="3" id="KW-1185">Reference proteome</keyword>
<evidence type="ECO:0000313" key="2">
    <source>
        <dbReference type="EMBL" id="KAF7638184.1"/>
    </source>
</evidence>
<proteinExistence type="predicted"/>
<sequence>MLNNLKILILININLNIFLLINSNNLLNKNIIYQQCSQQLKQLYNNWKKINNKEIKNKILICLLNQNIKEISSNKLLNLTSELLNCEQINLELNDENINYYEKKINNYGISINVERINGLTILNAYFIDNSKQFLYFKRKEWPIEILKDLPKQKPKFKKFPSNGSLEFPLIINNKFLIDKIGICAILTNPFIYNLEINLFSIKVQLHQIVQPFHEHSLHHHQLYYKQNLNFIFPNFVAPFLTSNKVKRGIKY</sequence>
<comment type="caution">
    <text evidence="2">The sequence shown here is derived from an EMBL/GenBank/DDBJ whole genome shotgun (WGS) entry which is preliminary data.</text>
</comment>
<reference evidence="2" key="1">
    <citation type="journal article" date="2020" name="Ecol. Evol.">
        <title>Genome structure and content of the rice root-knot nematode (Meloidogyne graminicola).</title>
        <authorList>
            <person name="Phan N.T."/>
            <person name="Danchin E.G.J."/>
            <person name="Klopp C."/>
            <person name="Perfus-Barbeoch L."/>
            <person name="Kozlowski D.K."/>
            <person name="Koutsovoulos G.D."/>
            <person name="Lopez-Roques C."/>
            <person name="Bouchez O."/>
            <person name="Zahm M."/>
            <person name="Besnard G."/>
            <person name="Bellafiore S."/>
        </authorList>
    </citation>
    <scope>NUCLEOTIDE SEQUENCE</scope>
    <source>
        <strain evidence="2">VN-18</strain>
    </source>
</reference>
<evidence type="ECO:0000313" key="3">
    <source>
        <dbReference type="Proteomes" id="UP000605970"/>
    </source>
</evidence>
<feature type="signal peptide" evidence="1">
    <location>
        <begin position="1"/>
        <end position="23"/>
    </location>
</feature>
<evidence type="ECO:0000256" key="1">
    <source>
        <dbReference type="SAM" id="SignalP"/>
    </source>
</evidence>
<dbReference type="OrthoDB" id="10624241at2759"/>